<dbReference type="GO" id="GO:0000981">
    <property type="term" value="F:DNA-binding transcription factor activity, RNA polymerase II-specific"/>
    <property type="evidence" value="ECO:0007669"/>
    <property type="project" value="InterPro"/>
</dbReference>
<keyword evidence="3 4" id="KW-0539">Nucleus</keyword>
<feature type="compositionally biased region" description="Low complexity" evidence="6">
    <location>
        <begin position="220"/>
        <end position="237"/>
    </location>
</feature>
<dbReference type="InterPro" id="IPR044977">
    <property type="entry name" value="RLT1-3"/>
</dbReference>
<protein>
    <submittedName>
        <fullName evidence="8">Homeobox domain containing protein</fullName>
    </submittedName>
</protein>
<keyword evidence="9" id="KW-1185">Reference proteome</keyword>
<feature type="domain" description="Homeobox" evidence="7">
    <location>
        <begin position="436"/>
        <end position="496"/>
    </location>
</feature>
<feature type="region of interest" description="Disordered" evidence="6">
    <location>
        <begin position="216"/>
        <end position="289"/>
    </location>
</feature>
<feature type="compositionally biased region" description="Low complexity" evidence="6">
    <location>
        <begin position="579"/>
        <end position="598"/>
    </location>
</feature>
<dbReference type="GO" id="GO:0003677">
    <property type="term" value="F:DNA binding"/>
    <property type="evidence" value="ECO:0007669"/>
    <property type="project" value="UniProtKB-UniRule"/>
</dbReference>
<feature type="compositionally biased region" description="Low complexity" evidence="6">
    <location>
        <begin position="646"/>
        <end position="658"/>
    </location>
</feature>
<feature type="compositionally biased region" description="Basic residues" evidence="6">
    <location>
        <begin position="256"/>
        <end position="265"/>
    </location>
</feature>
<dbReference type="PANTHER" id="PTHR36968">
    <property type="entry name" value="HOMEOBOX-DDT DOMAIN PROTEIN RLT2"/>
    <property type="match status" value="1"/>
</dbReference>
<dbReference type="RefSeq" id="XP_004358281.1">
    <property type="nucleotide sequence ID" value="XM_004358224.1"/>
</dbReference>
<keyword evidence="1 4" id="KW-0238">DNA-binding</keyword>
<accession>L8HKG7</accession>
<evidence type="ECO:0000256" key="5">
    <source>
        <dbReference type="RuleBase" id="RU000682"/>
    </source>
</evidence>
<dbReference type="InterPro" id="IPR009057">
    <property type="entry name" value="Homeodomain-like_sf"/>
</dbReference>
<dbReference type="PANTHER" id="PTHR36968:SF5">
    <property type="entry name" value="HOMEOBOX-DDT DOMAIN PROTEIN RLT2"/>
    <property type="match status" value="1"/>
</dbReference>
<dbReference type="Proteomes" id="UP000011083">
    <property type="component" value="Unassembled WGS sequence"/>
</dbReference>
<feature type="region of interest" description="Disordered" evidence="6">
    <location>
        <begin position="57"/>
        <end position="102"/>
    </location>
</feature>
<dbReference type="InterPro" id="IPR001356">
    <property type="entry name" value="HD"/>
</dbReference>
<dbReference type="GeneID" id="14926783"/>
<gene>
    <name evidence="8" type="ORF">ACA1_326750</name>
</gene>
<feature type="region of interest" description="Disordered" evidence="6">
    <location>
        <begin position="340"/>
        <end position="445"/>
    </location>
</feature>
<comment type="subcellular location">
    <subcellularLocation>
        <location evidence="4 5">Nucleus</location>
    </subcellularLocation>
</comment>
<dbReference type="InterPro" id="IPR017970">
    <property type="entry name" value="Homeobox_CS"/>
</dbReference>
<organism evidence="8 9">
    <name type="scientific">Acanthamoeba castellanii (strain ATCC 30010 / Neff)</name>
    <dbReference type="NCBI Taxonomy" id="1257118"/>
    <lineage>
        <taxon>Eukaryota</taxon>
        <taxon>Amoebozoa</taxon>
        <taxon>Discosea</taxon>
        <taxon>Longamoebia</taxon>
        <taxon>Centramoebida</taxon>
        <taxon>Acanthamoebidae</taxon>
        <taxon>Acanthamoeba</taxon>
    </lineage>
</organism>
<sequence>MDEQGRQVVRERIAGLLVQFPGEARAWAQTIEEEAFKAAQDETRYFETISRRLATLASTPPSELAGLPATAPSSAAEDEAQQPPQKKKNLGRRPNPKRPDKVPIAFILPAPVATRPVSQQAPRDRAVPKDLWLQTLHSYQAPLDALVTKTRTRAESTPPMMSGKDGAHRQQLLELLQQMHGLAPPTAQNDKVCQDLLDRIAEWLLWDVNGGPLFPTMGPASTMNTNTTTTTTTTASTPSEPAKRKRRASADDNSRAARRTRKSRIAKSGSSPSSPAATQHDYASAGAPAVAHDAPRGLFPFHGLLVEAEEGKLAAEGRISPRCVSALPPAGGLAVLPLPSSAGPAIRSPTSAFTPWGEKRRSGSQAEDELSAATAIEALSSNRPSLLPSPVKKEPVDSSEVSGSEGEDGEDVREVESEKPSRRGKKRSAKHEDAKKERLSKRRLKTPQQLEILETEYAITRFPNTAKRQAISVATGLTPRGVQIWFQNKRAKDKFFESSAQKYMAKREVPSSSGQHAGGGSGAAHYPALLPTPIVADAHFPLLGTTPLPRIVSLPPISAPPHYPQRQHQHQHPPPILPPLSSLSPPRPRSSSSSPAHIPLLPPISSLPAFSLMHSSFAEPGTTSSSRSSSPLSCPLNLVNVPPNFSSPSASRSASPSSYQQLPHATGGGGGSPMDLNTLISSLNNTINFLTALHSIAPSTQTSSPVCAWQGEIVWQGIVPVAAGSGPEPAPSNSSSSSGGALPRLYSCQVSIPLVCLSSDRNCISVMERCAAQMSVASMHPRGDRAYENVIESSEQAGTVLEFLPSSEGARQSVAFLLDQLSSAPPTLRSAQLATVNVDSRHQLVMFAAQGRLLGCLANLTCSPSPAHNARP</sequence>
<feature type="compositionally biased region" description="Low complexity" evidence="6">
    <location>
        <begin position="268"/>
        <end position="277"/>
    </location>
</feature>
<evidence type="ECO:0000313" key="9">
    <source>
        <dbReference type="Proteomes" id="UP000011083"/>
    </source>
</evidence>
<dbReference type="CDD" id="cd00086">
    <property type="entry name" value="homeodomain"/>
    <property type="match status" value="1"/>
</dbReference>
<feature type="region of interest" description="Disordered" evidence="6">
    <location>
        <begin position="556"/>
        <end position="598"/>
    </location>
</feature>
<feature type="compositionally biased region" description="Basic residues" evidence="6">
    <location>
        <begin position="85"/>
        <end position="96"/>
    </location>
</feature>
<dbReference type="PROSITE" id="PS00027">
    <property type="entry name" value="HOMEOBOX_1"/>
    <property type="match status" value="1"/>
</dbReference>
<dbReference type="SMART" id="SM00389">
    <property type="entry name" value="HOX"/>
    <property type="match status" value="1"/>
</dbReference>
<dbReference type="OMA" id="ISAPPHY"/>
<evidence type="ECO:0000313" key="8">
    <source>
        <dbReference type="EMBL" id="ELR25717.1"/>
    </source>
</evidence>
<evidence type="ECO:0000256" key="1">
    <source>
        <dbReference type="ARBA" id="ARBA00023125"/>
    </source>
</evidence>
<evidence type="ECO:0000256" key="3">
    <source>
        <dbReference type="ARBA" id="ARBA00023242"/>
    </source>
</evidence>
<dbReference type="SUPFAM" id="SSF46689">
    <property type="entry name" value="Homeodomain-like"/>
    <property type="match status" value="1"/>
</dbReference>
<evidence type="ECO:0000256" key="6">
    <source>
        <dbReference type="SAM" id="MobiDB-lite"/>
    </source>
</evidence>
<keyword evidence="2 4" id="KW-0371">Homeobox</keyword>
<proteinExistence type="predicted"/>
<dbReference type="GO" id="GO:0005634">
    <property type="term" value="C:nucleus"/>
    <property type="evidence" value="ECO:0007669"/>
    <property type="project" value="UniProtKB-SubCell"/>
</dbReference>
<dbReference type="AlphaFoldDB" id="L8HKG7"/>
<dbReference type="Pfam" id="PF00046">
    <property type="entry name" value="Homeodomain"/>
    <property type="match status" value="1"/>
</dbReference>
<evidence type="ECO:0000259" key="7">
    <source>
        <dbReference type="PROSITE" id="PS50071"/>
    </source>
</evidence>
<feature type="region of interest" description="Disordered" evidence="6">
    <location>
        <begin position="645"/>
        <end position="673"/>
    </location>
</feature>
<dbReference type="VEuPathDB" id="AmoebaDB:ACA1_326750"/>
<reference evidence="8 9" key="1">
    <citation type="journal article" date="2013" name="Genome Biol.">
        <title>Genome of Acanthamoeba castellanii highlights extensive lateral gene transfer and early evolution of tyrosine kinase signaling.</title>
        <authorList>
            <person name="Clarke M."/>
            <person name="Lohan A.J."/>
            <person name="Liu B."/>
            <person name="Lagkouvardos I."/>
            <person name="Roy S."/>
            <person name="Zafar N."/>
            <person name="Bertelli C."/>
            <person name="Schilde C."/>
            <person name="Kianianmomeni A."/>
            <person name="Burglin T.R."/>
            <person name="Frech C."/>
            <person name="Turcotte B."/>
            <person name="Kopec K.O."/>
            <person name="Synnott J.M."/>
            <person name="Choo C."/>
            <person name="Paponov I."/>
            <person name="Finkler A."/>
            <person name="Soon Heng Tan C."/>
            <person name="Hutchins A.P."/>
            <person name="Weinmeier T."/>
            <person name="Rattei T."/>
            <person name="Chu J.S."/>
            <person name="Gimenez G."/>
            <person name="Irimia M."/>
            <person name="Rigden D.J."/>
            <person name="Fitzpatrick D.A."/>
            <person name="Lorenzo-Morales J."/>
            <person name="Bateman A."/>
            <person name="Chiu C.H."/>
            <person name="Tang P."/>
            <person name="Hegemann P."/>
            <person name="Fromm H."/>
            <person name="Raoult D."/>
            <person name="Greub G."/>
            <person name="Miranda-Saavedra D."/>
            <person name="Chen N."/>
            <person name="Nash P."/>
            <person name="Ginger M.L."/>
            <person name="Horn M."/>
            <person name="Schaap P."/>
            <person name="Caler L."/>
            <person name="Loftus B."/>
        </authorList>
    </citation>
    <scope>NUCLEOTIDE SEQUENCE [LARGE SCALE GENOMIC DNA]</scope>
    <source>
        <strain evidence="8 9">Neff</strain>
    </source>
</reference>
<evidence type="ECO:0000256" key="2">
    <source>
        <dbReference type="ARBA" id="ARBA00023155"/>
    </source>
</evidence>
<dbReference type="PROSITE" id="PS50071">
    <property type="entry name" value="HOMEOBOX_2"/>
    <property type="match status" value="1"/>
</dbReference>
<evidence type="ECO:0000256" key="4">
    <source>
        <dbReference type="PROSITE-ProRule" id="PRU00108"/>
    </source>
</evidence>
<feature type="compositionally biased region" description="Low complexity" evidence="6">
    <location>
        <begin position="379"/>
        <end position="390"/>
    </location>
</feature>
<dbReference type="OrthoDB" id="6159439at2759"/>
<dbReference type="STRING" id="1257118.L8HKG7"/>
<feature type="DNA-binding region" description="Homeobox" evidence="4">
    <location>
        <begin position="438"/>
        <end position="497"/>
    </location>
</feature>
<dbReference type="EMBL" id="KB007792">
    <property type="protein sequence ID" value="ELR25717.1"/>
    <property type="molecule type" value="Genomic_DNA"/>
</dbReference>
<feature type="compositionally biased region" description="Basic and acidic residues" evidence="6">
    <location>
        <begin position="412"/>
        <end position="421"/>
    </location>
</feature>
<dbReference type="KEGG" id="acan:ACA1_326750"/>
<name>L8HKG7_ACACF</name>
<dbReference type="Gene3D" id="1.10.10.60">
    <property type="entry name" value="Homeodomain-like"/>
    <property type="match status" value="1"/>
</dbReference>